<dbReference type="PANTHER" id="PTHR23527:SF1">
    <property type="entry name" value="BLL3282 PROTEIN"/>
    <property type="match status" value="1"/>
</dbReference>
<name>A0ABN7HES1_9BURK</name>
<dbReference type="Pfam" id="PF07690">
    <property type="entry name" value="MFS_1"/>
    <property type="match status" value="1"/>
</dbReference>
<dbReference type="InterPro" id="IPR011701">
    <property type="entry name" value="MFS"/>
</dbReference>
<keyword evidence="2 4" id="KW-1133">Transmembrane helix</keyword>
<feature type="transmembrane region" description="Helical" evidence="4">
    <location>
        <begin position="113"/>
        <end position="141"/>
    </location>
</feature>
<feature type="transmembrane region" description="Helical" evidence="4">
    <location>
        <begin position="298"/>
        <end position="321"/>
    </location>
</feature>
<dbReference type="PROSITE" id="PS50850">
    <property type="entry name" value="MFS"/>
    <property type="match status" value="1"/>
</dbReference>
<feature type="transmembrane region" description="Helical" evidence="4">
    <location>
        <begin position="51"/>
        <end position="69"/>
    </location>
</feature>
<feature type="transmembrane region" description="Helical" evidence="4">
    <location>
        <begin position="398"/>
        <end position="417"/>
    </location>
</feature>
<evidence type="ECO:0000256" key="3">
    <source>
        <dbReference type="ARBA" id="ARBA00023136"/>
    </source>
</evidence>
<dbReference type="InterPro" id="IPR020846">
    <property type="entry name" value="MFS_dom"/>
</dbReference>
<dbReference type="Proteomes" id="UP000656319">
    <property type="component" value="Unassembled WGS sequence"/>
</dbReference>
<evidence type="ECO:0000313" key="7">
    <source>
        <dbReference type="Proteomes" id="UP000656319"/>
    </source>
</evidence>
<sequence length="440" mass="44887">MGRSTTRGAAHRWKVLAVGVAANASFAAALGGIPATGVLIRADYHIGTGELGVVLGMLGLGIVLSELPWGLLTDRWGDRRVLLTGLTTTALALVAMARWGAPAGAHTPGATMLAVGLLALGLLGGSVNGSSGRAVMAWFATHERGLAMSIRQTAVPAGGGLGALVLPALAEHAGFAAVYGALAFMCAVSTVLTIVWLHEPAHMQDAANAQLASHEPVAPVQRSVSPLRSVTVWRMVTGIGVLCIPQVAVLSFASIFLHDVGHAGTAAVSATLAAVQGGAAFMRVYGGRWTDRHGDRRTWLRGSAALTVALFVVLAALTAFASHTHRANGVFVMLLAAVIVLGGIAASAWHGVAFTELATLAGNGRVGTALAMGNTGAFLAFFVAPSAIPLLLSSFGWPVVWAAAALCAALAWPAFGAPRERGVARRSGDSRQRAHEGAAA</sequence>
<feature type="transmembrane region" description="Helical" evidence="4">
    <location>
        <begin position="370"/>
        <end position="392"/>
    </location>
</feature>
<protein>
    <submittedName>
        <fullName evidence="6">MFS-type transporter</fullName>
    </submittedName>
</protein>
<dbReference type="PANTHER" id="PTHR23527">
    <property type="entry name" value="BLL3282 PROTEIN"/>
    <property type="match status" value="1"/>
</dbReference>
<dbReference type="SUPFAM" id="SSF103473">
    <property type="entry name" value="MFS general substrate transporter"/>
    <property type="match status" value="1"/>
</dbReference>
<dbReference type="InterPro" id="IPR052952">
    <property type="entry name" value="MFS-Transporter"/>
</dbReference>
<evidence type="ECO:0000259" key="5">
    <source>
        <dbReference type="PROSITE" id="PS50850"/>
    </source>
</evidence>
<feature type="transmembrane region" description="Helical" evidence="4">
    <location>
        <begin position="153"/>
        <end position="170"/>
    </location>
</feature>
<feature type="transmembrane region" description="Helical" evidence="4">
    <location>
        <begin position="263"/>
        <end position="286"/>
    </location>
</feature>
<feature type="transmembrane region" description="Helical" evidence="4">
    <location>
        <begin position="232"/>
        <end position="257"/>
    </location>
</feature>
<feature type="transmembrane region" description="Helical" evidence="4">
    <location>
        <begin position="327"/>
        <end position="349"/>
    </location>
</feature>
<dbReference type="Gene3D" id="1.20.1250.20">
    <property type="entry name" value="MFS general substrate transporter like domains"/>
    <property type="match status" value="2"/>
</dbReference>
<evidence type="ECO:0000313" key="6">
    <source>
        <dbReference type="EMBL" id="CAD6512506.1"/>
    </source>
</evidence>
<gene>
    <name evidence="6" type="ORF">LMG27952_00600</name>
</gene>
<feature type="domain" description="Major facilitator superfamily (MFS) profile" evidence="5">
    <location>
        <begin position="15"/>
        <end position="421"/>
    </location>
</feature>
<evidence type="ECO:0000256" key="2">
    <source>
        <dbReference type="ARBA" id="ARBA00022989"/>
    </source>
</evidence>
<dbReference type="RefSeq" id="WP_201694410.1">
    <property type="nucleotide sequence ID" value="NZ_CAJHCQ010000001.1"/>
</dbReference>
<organism evidence="6 7">
    <name type="scientific">Paraburkholderia hiiakae</name>
    <dbReference type="NCBI Taxonomy" id="1081782"/>
    <lineage>
        <taxon>Bacteria</taxon>
        <taxon>Pseudomonadati</taxon>
        <taxon>Pseudomonadota</taxon>
        <taxon>Betaproteobacteria</taxon>
        <taxon>Burkholderiales</taxon>
        <taxon>Burkholderiaceae</taxon>
        <taxon>Paraburkholderia</taxon>
    </lineage>
</organism>
<comment type="caution">
    <text evidence="6">The sequence shown here is derived from an EMBL/GenBank/DDBJ whole genome shotgun (WGS) entry which is preliminary data.</text>
</comment>
<evidence type="ECO:0000256" key="1">
    <source>
        <dbReference type="ARBA" id="ARBA00022692"/>
    </source>
</evidence>
<feature type="transmembrane region" description="Helical" evidence="4">
    <location>
        <begin position="176"/>
        <end position="197"/>
    </location>
</feature>
<proteinExistence type="predicted"/>
<evidence type="ECO:0000256" key="4">
    <source>
        <dbReference type="SAM" id="Phobius"/>
    </source>
</evidence>
<feature type="transmembrane region" description="Helical" evidence="4">
    <location>
        <begin position="81"/>
        <end position="101"/>
    </location>
</feature>
<dbReference type="InterPro" id="IPR036259">
    <property type="entry name" value="MFS_trans_sf"/>
</dbReference>
<accession>A0ABN7HES1</accession>
<dbReference type="EMBL" id="CAJHCQ010000001">
    <property type="protein sequence ID" value="CAD6512506.1"/>
    <property type="molecule type" value="Genomic_DNA"/>
</dbReference>
<keyword evidence="7" id="KW-1185">Reference proteome</keyword>
<keyword evidence="3 4" id="KW-0472">Membrane</keyword>
<keyword evidence="1 4" id="KW-0812">Transmembrane</keyword>
<reference evidence="6 7" key="1">
    <citation type="submission" date="2020-10" db="EMBL/GenBank/DDBJ databases">
        <authorList>
            <person name="Peeters C."/>
        </authorList>
    </citation>
    <scope>NUCLEOTIDE SEQUENCE [LARGE SCALE GENOMIC DNA]</scope>
    <source>
        <strain evidence="6 7">LMG 27952</strain>
    </source>
</reference>